<dbReference type="PROSITE" id="PS00216">
    <property type="entry name" value="SUGAR_TRANSPORT_1"/>
    <property type="match status" value="1"/>
</dbReference>
<name>A0A8T7M9Z0_9CHLR</name>
<keyword evidence="3" id="KW-1003">Cell membrane</keyword>
<dbReference type="PANTHER" id="PTHR42718">
    <property type="entry name" value="MAJOR FACILITATOR SUPERFAMILY MULTIDRUG TRANSPORTER MFSC"/>
    <property type="match status" value="1"/>
</dbReference>
<dbReference type="Pfam" id="PF07690">
    <property type="entry name" value="MFS_1"/>
    <property type="match status" value="1"/>
</dbReference>
<dbReference type="GO" id="GO:0022857">
    <property type="term" value="F:transmembrane transporter activity"/>
    <property type="evidence" value="ECO:0007669"/>
    <property type="project" value="InterPro"/>
</dbReference>
<dbReference type="Proteomes" id="UP000521676">
    <property type="component" value="Unassembled WGS sequence"/>
</dbReference>
<dbReference type="InterPro" id="IPR036259">
    <property type="entry name" value="MFS_trans_sf"/>
</dbReference>
<feature type="transmembrane region" description="Helical" evidence="7">
    <location>
        <begin position="157"/>
        <end position="180"/>
    </location>
</feature>
<dbReference type="PANTHER" id="PTHR42718:SF46">
    <property type="entry name" value="BLR6921 PROTEIN"/>
    <property type="match status" value="1"/>
</dbReference>
<evidence type="ECO:0000256" key="7">
    <source>
        <dbReference type="SAM" id="Phobius"/>
    </source>
</evidence>
<comment type="subcellular location">
    <subcellularLocation>
        <location evidence="1">Cell membrane</location>
        <topology evidence="1">Multi-pass membrane protein</topology>
    </subcellularLocation>
</comment>
<feature type="transmembrane region" description="Helical" evidence="7">
    <location>
        <begin position="32"/>
        <end position="59"/>
    </location>
</feature>
<dbReference type="PRINTS" id="PR01036">
    <property type="entry name" value="TCRTETB"/>
</dbReference>
<evidence type="ECO:0000256" key="1">
    <source>
        <dbReference type="ARBA" id="ARBA00004651"/>
    </source>
</evidence>
<feature type="transmembrane region" description="Helical" evidence="7">
    <location>
        <begin position="289"/>
        <end position="314"/>
    </location>
</feature>
<feature type="transmembrane region" description="Helical" evidence="7">
    <location>
        <begin position="186"/>
        <end position="208"/>
    </location>
</feature>
<dbReference type="EMBL" id="CP128400">
    <property type="protein sequence ID" value="WJW68937.1"/>
    <property type="molecule type" value="Genomic_DNA"/>
</dbReference>
<dbReference type="InterPro" id="IPR005829">
    <property type="entry name" value="Sugar_transporter_CS"/>
</dbReference>
<keyword evidence="5 7" id="KW-1133">Transmembrane helix</keyword>
<feature type="transmembrane region" description="Helical" evidence="7">
    <location>
        <begin position="220"/>
        <end position="240"/>
    </location>
</feature>
<dbReference type="InterPro" id="IPR004638">
    <property type="entry name" value="EmrB-like"/>
</dbReference>
<feature type="transmembrane region" description="Helical" evidence="7">
    <location>
        <begin position="246"/>
        <end position="269"/>
    </location>
</feature>
<dbReference type="Gene3D" id="1.20.1720.10">
    <property type="entry name" value="Multidrug resistance protein D"/>
    <property type="match status" value="1"/>
</dbReference>
<dbReference type="InterPro" id="IPR011701">
    <property type="entry name" value="MFS"/>
</dbReference>
<dbReference type="Gene3D" id="1.20.1250.20">
    <property type="entry name" value="MFS general substrate transporter like domains"/>
    <property type="match status" value="1"/>
</dbReference>
<dbReference type="GO" id="GO:0005886">
    <property type="term" value="C:plasma membrane"/>
    <property type="evidence" value="ECO:0007669"/>
    <property type="project" value="UniProtKB-SubCell"/>
</dbReference>
<sequence length="570" mass="61557">MQVENKHKTVTTTEPQNQSVMHFPDGRPINPWLVLVSLVMGLFMALLDGTIVNIAYNAISADLKSDTTTTSWVLNAYNLVFAVLLVTMGRLADQFGRKRVFMSGMVLFTIGSLLCAVAPSIEWLIGFRAVQGIGAAALNPISLAIITIVFPPEKRGAAIGIWGAITGMAMALGPIIGGFLVDNYDWRSIFFVNIPVCIVALFMVWRNVPENRDPNTSSAIDLPGMLLLSSSLLCLVLAIINGNSWGWGSAGIIGFFAVSVLSMTIFIIVELKEKHPIIDFSLFRIRSFVASNFAMFLFGIGIQAGMLMLVLYFITSRGYNELEAAYALLPMPIAGFITSGVFGMFSRKANLRYVAMGGLIVSGVGLLSFFSLDYNSEYIQVIWRGVLVGIGLGTSFMTFSNIVLSEVPHAKAGVGSGVFNTFRQIGFALGVAIMISFFTGQVKDNMIDAKARVVEIVRSDTTIPEVARTMIVQQLGNMGAQGSSMQSGKSQAFDLVTMSKGMPGMEAIQPQLAVLNTKIGNEFNKASVDAFRYTWLLGGIFILIGVIPASFARHIKNANPEATPTAHSGA</sequence>
<keyword evidence="4 7" id="KW-0812">Transmembrane</keyword>
<evidence type="ECO:0000256" key="3">
    <source>
        <dbReference type="ARBA" id="ARBA00022475"/>
    </source>
</evidence>
<keyword evidence="2" id="KW-0813">Transport</keyword>
<feature type="transmembrane region" description="Helical" evidence="7">
    <location>
        <begin position="133"/>
        <end position="150"/>
    </location>
</feature>
<feature type="domain" description="Major facilitator superfamily (MFS) profile" evidence="8">
    <location>
        <begin position="34"/>
        <end position="467"/>
    </location>
</feature>
<dbReference type="RefSeq" id="WP_341470841.1">
    <property type="nucleotide sequence ID" value="NZ_CP128400.1"/>
</dbReference>
<feature type="transmembrane region" description="Helical" evidence="7">
    <location>
        <begin position="326"/>
        <end position="346"/>
    </location>
</feature>
<dbReference type="EMBL" id="JACATZ010000003">
    <property type="protein sequence ID" value="NWJ49008.1"/>
    <property type="molecule type" value="Genomic_DNA"/>
</dbReference>
<feature type="transmembrane region" description="Helical" evidence="7">
    <location>
        <begin position="382"/>
        <end position="404"/>
    </location>
</feature>
<keyword evidence="12" id="KW-1185">Reference proteome</keyword>
<feature type="transmembrane region" description="Helical" evidence="7">
    <location>
        <begin position="71"/>
        <end position="88"/>
    </location>
</feature>
<organism evidence="9 11">
    <name type="scientific">Candidatus Chlorohelix allophototropha</name>
    <dbReference type="NCBI Taxonomy" id="3003348"/>
    <lineage>
        <taxon>Bacteria</taxon>
        <taxon>Bacillati</taxon>
        <taxon>Chloroflexota</taxon>
        <taxon>Chloroflexia</taxon>
        <taxon>Candidatus Chloroheliales</taxon>
        <taxon>Candidatus Chloroheliaceae</taxon>
        <taxon>Candidatus Chlorohelix</taxon>
    </lineage>
</organism>
<feature type="transmembrane region" description="Helical" evidence="7">
    <location>
        <begin position="425"/>
        <end position="442"/>
    </location>
</feature>
<evidence type="ECO:0000259" key="8">
    <source>
        <dbReference type="PROSITE" id="PS50850"/>
    </source>
</evidence>
<evidence type="ECO:0000313" key="11">
    <source>
        <dbReference type="Proteomes" id="UP000521676"/>
    </source>
</evidence>
<dbReference type="NCBIfam" id="TIGR00711">
    <property type="entry name" value="efflux_EmrB"/>
    <property type="match status" value="1"/>
</dbReference>
<feature type="transmembrane region" description="Helical" evidence="7">
    <location>
        <begin position="533"/>
        <end position="552"/>
    </location>
</feature>
<accession>A0A8T7M9Z0</accession>
<evidence type="ECO:0000313" key="10">
    <source>
        <dbReference type="EMBL" id="WJW68937.1"/>
    </source>
</evidence>
<gene>
    <name evidence="9" type="ORF">HXX08_24365</name>
    <name evidence="10" type="ORF">OZ401_004559</name>
</gene>
<protein>
    <submittedName>
        <fullName evidence="9">MFS transporter</fullName>
    </submittedName>
</protein>
<dbReference type="AlphaFoldDB" id="A0A8T7M9Z0"/>
<keyword evidence="6 7" id="KW-0472">Membrane</keyword>
<dbReference type="SUPFAM" id="SSF103473">
    <property type="entry name" value="MFS general substrate transporter"/>
    <property type="match status" value="1"/>
</dbReference>
<reference evidence="9 11" key="1">
    <citation type="submission" date="2020-06" db="EMBL/GenBank/DDBJ databases">
        <title>Anoxygenic phototrophic Chloroflexota member uses a Type I reaction center.</title>
        <authorList>
            <person name="Tsuji J.M."/>
            <person name="Shaw N.A."/>
            <person name="Nagashima S."/>
            <person name="Venkiteswaran J."/>
            <person name="Schiff S.L."/>
            <person name="Hanada S."/>
            <person name="Tank M."/>
            <person name="Neufeld J.D."/>
        </authorList>
    </citation>
    <scope>NUCLEOTIDE SEQUENCE [LARGE SCALE GENOMIC DNA]</scope>
    <source>
        <strain evidence="9">L227-S17</strain>
    </source>
</reference>
<evidence type="ECO:0000256" key="5">
    <source>
        <dbReference type="ARBA" id="ARBA00022989"/>
    </source>
</evidence>
<evidence type="ECO:0000256" key="6">
    <source>
        <dbReference type="ARBA" id="ARBA00023136"/>
    </source>
</evidence>
<reference evidence="10" key="2">
    <citation type="journal article" date="2024" name="Nature">
        <title>Anoxygenic phototroph of the Chloroflexota uses a type I reaction centre.</title>
        <authorList>
            <person name="Tsuji J.M."/>
            <person name="Shaw N.A."/>
            <person name="Nagashima S."/>
            <person name="Venkiteswaran J.J."/>
            <person name="Schiff S.L."/>
            <person name="Watanabe T."/>
            <person name="Fukui M."/>
            <person name="Hanada S."/>
            <person name="Tank M."/>
            <person name="Neufeld J.D."/>
        </authorList>
    </citation>
    <scope>NUCLEOTIDE SEQUENCE</scope>
    <source>
        <strain evidence="10">L227-S17</strain>
    </source>
</reference>
<feature type="transmembrane region" description="Helical" evidence="7">
    <location>
        <begin position="353"/>
        <end position="370"/>
    </location>
</feature>
<evidence type="ECO:0000256" key="4">
    <source>
        <dbReference type="ARBA" id="ARBA00022692"/>
    </source>
</evidence>
<proteinExistence type="predicted"/>
<dbReference type="Proteomes" id="UP001431572">
    <property type="component" value="Chromosome 2"/>
</dbReference>
<feature type="transmembrane region" description="Helical" evidence="7">
    <location>
        <begin position="100"/>
        <end position="121"/>
    </location>
</feature>
<dbReference type="InterPro" id="IPR020846">
    <property type="entry name" value="MFS_dom"/>
</dbReference>
<dbReference type="PROSITE" id="PS50850">
    <property type="entry name" value="MFS"/>
    <property type="match status" value="1"/>
</dbReference>
<evidence type="ECO:0000256" key="2">
    <source>
        <dbReference type="ARBA" id="ARBA00022448"/>
    </source>
</evidence>
<evidence type="ECO:0000313" key="9">
    <source>
        <dbReference type="EMBL" id="NWJ49008.1"/>
    </source>
</evidence>
<evidence type="ECO:0000313" key="12">
    <source>
        <dbReference type="Proteomes" id="UP001431572"/>
    </source>
</evidence>
<dbReference type="CDD" id="cd17321">
    <property type="entry name" value="MFS_MMR_MDR_like"/>
    <property type="match status" value="1"/>
</dbReference>